<accession>A0AAE0AG63</accession>
<sequence>MAEQLRNDTNVDASKWQYYRAKSVAREMIQGSVKEQYSKLWEYCAKIKRMNPDSSVIIKCSTSASGANPRFQRLYICLGALKKGWK</sequence>
<dbReference type="EMBL" id="JANJYJ010000005">
    <property type="protein sequence ID" value="KAK3212642.1"/>
    <property type="molecule type" value="Genomic_DNA"/>
</dbReference>
<dbReference type="AlphaFoldDB" id="A0AAE0AG63"/>
<proteinExistence type="predicted"/>
<comment type="caution">
    <text evidence="1">The sequence shown here is derived from an EMBL/GenBank/DDBJ whole genome shotgun (WGS) entry which is preliminary data.</text>
</comment>
<name>A0AAE0AG63_9ROSI</name>
<gene>
    <name evidence="1" type="ORF">Dsin_017348</name>
</gene>
<evidence type="ECO:0000313" key="1">
    <source>
        <dbReference type="EMBL" id="KAK3212642.1"/>
    </source>
</evidence>
<keyword evidence="2" id="KW-1185">Reference proteome</keyword>
<dbReference type="Proteomes" id="UP001281410">
    <property type="component" value="Unassembled WGS sequence"/>
</dbReference>
<protein>
    <submittedName>
        <fullName evidence="1">Uncharacterized protein</fullName>
    </submittedName>
</protein>
<organism evidence="1 2">
    <name type="scientific">Dipteronia sinensis</name>
    <dbReference type="NCBI Taxonomy" id="43782"/>
    <lineage>
        <taxon>Eukaryota</taxon>
        <taxon>Viridiplantae</taxon>
        <taxon>Streptophyta</taxon>
        <taxon>Embryophyta</taxon>
        <taxon>Tracheophyta</taxon>
        <taxon>Spermatophyta</taxon>
        <taxon>Magnoliopsida</taxon>
        <taxon>eudicotyledons</taxon>
        <taxon>Gunneridae</taxon>
        <taxon>Pentapetalae</taxon>
        <taxon>rosids</taxon>
        <taxon>malvids</taxon>
        <taxon>Sapindales</taxon>
        <taxon>Sapindaceae</taxon>
        <taxon>Hippocastanoideae</taxon>
        <taxon>Acereae</taxon>
        <taxon>Dipteronia</taxon>
    </lineage>
</organism>
<evidence type="ECO:0000313" key="2">
    <source>
        <dbReference type="Proteomes" id="UP001281410"/>
    </source>
</evidence>
<reference evidence="1" key="1">
    <citation type="journal article" date="2023" name="Plant J.">
        <title>Genome sequences and population genomics provide insights into the demographic history, inbreeding, and mutation load of two 'living fossil' tree species of Dipteronia.</title>
        <authorList>
            <person name="Feng Y."/>
            <person name="Comes H.P."/>
            <person name="Chen J."/>
            <person name="Zhu S."/>
            <person name="Lu R."/>
            <person name="Zhang X."/>
            <person name="Li P."/>
            <person name="Qiu J."/>
            <person name="Olsen K.M."/>
            <person name="Qiu Y."/>
        </authorList>
    </citation>
    <scope>NUCLEOTIDE SEQUENCE</scope>
    <source>
        <strain evidence="1">NBL</strain>
    </source>
</reference>
<dbReference type="PANTHER" id="PTHR31973:SF199">
    <property type="entry name" value="SWIM-TYPE DOMAIN-CONTAINING PROTEIN"/>
    <property type="match status" value="1"/>
</dbReference>
<dbReference type="PANTHER" id="PTHR31973">
    <property type="entry name" value="POLYPROTEIN, PUTATIVE-RELATED"/>
    <property type="match status" value="1"/>
</dbReference>